<dbReference type="AlphaFoldDB" id="A0A1I8BVT2"/>
<protein>
    <submittedName>
        <fullName evidence="2">BTB domain-containing protein</fullName>
    </submittedName>
</protein>
<name>A0A1I8BVT2_MELHA</name>
<sequence length="244" mass="28868">MSETEIEIKNTEVMSRVRDAAEEAICDLFNHPLNDETEVNLPYIIYDSDEPKHLRVKIYRSSIELRPVNYDALKSLSYSRYHLSKYNAQLAGKDLWTCLSLAVRELYGKINIGIENRHATEALFYFAVDLHPRERIPLNWAFVKAYLLSKRFSTTVNFDQNSKYNSNFYDYKFDFEEWMQDFDQVENLVEELPEIDHNKVKEAIEPYIKHQTIKHNTLDGVKFRKAGYEEKICGNKYYIDHKAV</sequence>
<evidence type="ECO:0000313" key="2">
    <source>
        <dbReference type="WBParaSite" id="MhA1_Contig611.frz3.gene15"/>
    </source>
</evidence>
<dbReference type="Gene3D" id="3.90.640.10">
    <property type="entry name" value="Actin, Chain A, domain 4"/>
    <property type="match status" value="1"/>
</dbReference>
<dbReference type="WBParaSite" id="MhA1_Contig611.frz3.gene15">
    <property type="protein sequence ID" value="MhA1_Contig611.frz3.gene15"/>
    <property type="gene ID" value="MhA1_Contig611.frz3.gene15"/>
</dbReference>
<keyword evidence="1" id="KW-1185">Reference proteome</keyword>
<dbReference type="Proteomes" id="UP000095281">
    <property type="component" value="Unplaced"/>
</dbReference>
<proteinExistence type="predicted"/>
<evidence type="ECO:0000313" key="1">
    <source>
        <dbReference type="Proteomes" id="UP000095281"/>
    </source>
</evidence>
<organism evidence="1 2">
    <name type="scientific">Meloidogyne hapla</name>
    <name type="common">Root-knot nematode worm</name>
    <dbReference type="NCBI Taxonomy" id="6305"/>
    <lineage>
        <taxon>Eukaryota</taxon>
        <taxon>Metazoa</taxon>
        <taxon>Ecdysozoa</taxon>
        <taxon>Nematoda</taxon>
        <taxon>Chromadorea</taxon>
        <taxon>Rhabditida</taxon>
        <taxon>Tylenchina</taxon>
        <taxon>Tylenchomorpha</taxon>
        <taxon>Tylenchoidea</taxon>
        <taxon>Meloidogynidae</taxon>
        <taxon>Meloidogyninae</taxon>
        <taxon>Meloidogyne</taxon>
    </lineage>
</organism>
<reference evidence="2" key="1">
    <citation type="submission" date="2016-11" db="UniProtKB">
        <authorList>
            <consortium name="WormBaseParasite"/>
        </authorList>
    </citation>
    <scope>IDENTIFICATION</scope>
</reference>
<accession>A0A1I8BVT2</accession>